<protein>
    <recommendedName>
        <fullName evidence="3">DUF1549 domain-containing protein</fullName>
    </recommendedName>
</protein>
<dbReference type="EMBL" id="JBHTIR010003466">
    <property type="protein sequence ID" value="MFD0855249.1"/>
    <property type="molecule type" value="Genomic_DNA"/>
</dbReference>
<comment type="caution">
    <text evidence="1">The sequence shown here is derived from an EMBL/GenBank/DDBJ whole genome shotgun (WGS) entry which is preliminary data.</text>
</comment>
<gene>
    <name evidence="1" type="ORF">ACFQ07_23620</name>
</gene>
<proteinExistence type="predicted"/>
<dbReference type="Proteomes" id="UP001597083">
    <property type="component" value="Unassembled WGS sequence"/>
</dbReference>
<evidence type="ECO:0000313" key="1">
    <source>
        <dbReference type="EMBL" id="MFD0855249.1"/>
    </source>
</evidence>
<accession>A0ABW3CMN3</accession>
<reference evidence="2" key="1">
    <citation type="journal article" date="2019" name="Int. J. Syst. Evol. Microbiol.">
        <title>The Global Catalogue of Microorganisms (GCM) 10K type strain sequencing project: providing services to taxonomists for standard genome sequencing and annotation.</title>
        <authorList>
            <consortium name="The Broad Institute Genomics Platform"/>
            <consortium name="The Broad Institute Genome Sequencing Center for Infectious Disease"/>
            <person name="Wu L."/>
            <person name="Ma J."/>
        </authorList>
    </citation>
    <scope>NUCLEOTIDE SEQUENCE [LARGE SCALE GENOMIC DNA]</scope>
    <source>
        <strain evidence="2">JCM 31696</strain>
    </source>
</reference>
<name>A0ABW3CMN3_9ACTN</name>
<keyword evidence="2" id="KW-1185">Reference proteome</keyword>
<organism evidence="1 2">
    <name type="scientific">Actinomadura adrarensis</name>
    <dbReference type="NCBI Taxonomy" id="1819600"/>
    <lineage>
        <taxon>Bacteria</taxon>
        <taxon>Bacillati</taxon>
        <taxon>Actinomycetota</taxon>
        <taxon>Actinomycetes</taxon>
        <taxon>Streptosporangiales</taxon>
        <taxon>Thermomonosporaceae</taxon>
        <taxon>Actinomadura</taxon>
    </lineage>
</organism>
<evidence type="ECO:0000313" key="2">
    <source>
        <dbReference type="Proteomes" id="UP001597083"/>
    </source>
</evidence>
<sequence length="268" mass="29562">MLNRLIVIVTVVGVFAAAFPSPSAVSSQVVLDGRALPACAVRLTCDLDEFDRMTMAERLRVVQAMQRGPAKRFERDFARWNAIEAVIELFMANGLGEPGTWAGRIDAGILEAIMRGLALALGLSDDTYGNPGSRLWERYLLQLGSGRFRDKAEHNVAWSMAEDTATEWTVRTTPMVPTLPETTLYTASEAYRTALANEPTTMLVLRTIGQPWLTNCYNWLTDVTNRKPIRVYGQAIATFSMTPLEPHAVSASLADVAATSPECRHWSP</sequence>
<evidence type="ECO:0008006" key="3">
    <source>
        <dbReference type="Google" id="ProtNLM"/>
    </source>
</evidence>
<feature type="non-terminal residue" evidence="1">
    <location>
        <position position="268"/>
    </location>
</feature>